<feature type="region of interest" description="Disordered" evidence="1">
    <location>
        <begin position="499"/>
        <end position="558"/>
    </location>
</feature>
<feature type="transmembrane region" description="Helical" evidence="2">
    <location>
        <begin position="659"/>
        <end position="684"/>
    </location>
</feature>
<feature type="transmembrane region" description="Helical" evidence="2">
    <location>
        <begin position="361"/>
        <end position="387"/>
    </location>
</feature>
<feature type="transmembrane region" description="Helical" evidence="2">
    <location>
        <begin position="696"/>
        <end position="714"/>
    </location>
</feature>
<feature type="transmembrane region" description="Helical" evidence="2">
    <location>
        <begin position="168"/>
        <end position="185"/>
    </location>
</feature>
<sequence length="741" mass="77123">MVEALGIALELIGTPMGILMILLGAFVGLIFGILPGLGASQAMILLLPFTYGMDPHLAILMFVSIMSAASFGGALPAILINTPGTPANVVTTFDGHPMALRGEAVRAIFISGASCIAGAVIGALVLFAVIPVIPIVISAFGAKETFWLVIFGIAMIALASKGNTLKGLAAGAFGLLLAFVGRNYVFPGERFTGGMDFLYDGVPMAALLVGVFAIVPMIMLGARRTVVDESVASAAVVDTKNYGRQARQGVMDVVRRPVVTIRSSLIGVGLGIIPAIGGATSSFISHLVARNLHRDKPGDDDFAPKGVIASETANNGKDGGALMPTLAFGIPGDPNTAVLLGALLMHGVPLGSTLFSYDLDLVMIIVLALVLGQIAVVAMGAAAGPLVTRVTGISTAFLVPVVIVCALIGAYLYRGNVWDLSIVFVAAFVAYGMGLFNYPAISLILGYLLGVEAERTFVQSVTMSQGNYLALFDGWIVWTLIIAMVASFVLVGISGRKRKTDDDAGPFRGGEAVSSLTPARGGSGGSPVHGPGVSPEPSEGATMTQGATSADPAPTEDELVTAENSAKLALRWRLIGVGFATALLLLAAAFLVASMQYEDDMGLFPMIVSCLMLGFLVLVLIGELLPVLRPKVQASGAKTVKPPEGPSVSFSDFKKHVKILIWLIGFIVGTVVIGFLAMPFLIAAYVRSFDPDKWRAGIYVAVFMGVLLVLLGIFSPTQFWPGSLPTILPGLLGGGRLADLF</sequence>
<dbReference type="InterPro" id="IPR002823">
    <property type="entry name" value="DUF112_TM"/>
</dbReference>
<evidence type="ECO:0000256" key="2">
    <source>
        <dbReference type="SAM" id="Phobius"/>
    </source>
</evidence>
<organism evidence="4 5">
    <name type="scientific">Nesterenkonia lutea</name>
    <dbReference type="NCBI Taxonomy" id="272919"/>
    <lineage>
        <taxon>Bacteria</taxon>
        <taxon>Bacillati</taxon>
        <taxon>Actinomycetota</taxon>
        <taxon>Actinomycetes</taxon>
        <taxon>Micrococcales</taxon>
        <taxon>Micrococcaceae</taxon>
        <taxon>Nesterenkonia</taxon>
    </lineage>
</organism>
<feature type="transmembrane region" description="Helical" evidence="2">
    <location>
        <begin position="265"/>
        <end position="289"/>
    </location>
</feature>
<name>A0ABR9JF58_9MICC</name>
<feature type="transmembrane region" description="Helical" evidence="2">
    <location>
        <begin position="57"/>
        <end position="80"/>
    </location>
</feature>
<feature type="transmembrane region" description="Helical" evidence="2">
    <location>
        <begin position="603"/>
        <end position="628"/>
    </location>
</feature>
<dbReference type="PANTHER" id="PTHR35342:SF5">
    <property type="entry name" value="TRICARBOXYLIC TRANSPORT PROTEIN"/>
    <property type="match status" value="1"/>
</dbReference>
<feature type="transmembrane region" description="Helical" evidence="2">
    <location>
        <begin position="393"/>
        <end position="413"/>
    </location>
</feature>
<accession>A0ABR9JF58</accession>
<keyword evidence="2" id="KW-1133">Transmembrane helix</keyword>
<keyword evidence="2" id="KW-0472">Membrane</keyword>
<keyword evidence="2" id="KW-0812">Transmembrane</keyword>
<evidence type="ECO:0000313" key="5">
    <source>
        <dbReference type="Proteomes" id="UP000643525"/>
    </source>
</evidence>
<dbReference type="EMBL" id="JADBED010000001">
    <property type="protein sequence ID" value="MBE1524398.1"/>
    <property type="molecule type" value="Genomic_DNA"/>
</dbReference>
<keyword evidence="5" id="KW-1185">Reference proteome</keyword>
<gene>
    <name evidence="4" type="ORF">H4W27_001516</name>
</gene>
<evidence type="ECO:0000259" key="3">
    <source>
        <dbReference type="Pfam" id="PF01970"/>
    </source>
</evidence>
<dbReference type="PANTHER" id="PTHR35342">
    <property type="entry name" value="TRICARBOXYLIC TRANSPORT PROTEIN"/>
    <property type="match status" value="1"/>
</dbReference>
<proteinExistence type="predicted"/>
<feature type="domain" description="DUF112" evidence="3">
    <location>
        <begin position="18"/>
        <end position="445"/>
    </location>
</feature>
<feature type="transmembrane region" description="Helical" evidence="2">
    <location>
        <begin position="197"/>
        <end position="219"/>
    </location>
</feature>
<comment type="caution">
    <text evidence="4">The sequence shown here is derived from an EMBL/GenBank/DDBJ whole genome shotgun (WGS) entry which is preliminary data.</text>
</comment>
<dbReference type="Proteomes" id="UP000643525">
    <property type="component" value="Unassembled WGS sequence"/>
</dbReference>
<feature type="transmembrane region" description="Helical" evidence="2">
    <location>
        <begin position="574"/>
        <end position="597"/>
    </location>
</feature>
<feature type="transmembrane region" description="Helical" evidence="2">
    <location>
        <begin position="420"/>
        <end position="448"/>
    </location>
</feature>
<feature type="transmembrane region" description="Helical" evidence="2">
    <location>
        <begin position="145"/>
        <end position="162"/>
    </location>
</feature>
<feature type="compositionally biased region" description="Low complexity" evidence="1">
    <location>
        <begin position="528"/>
        <end position="538"/>
    </location>
</feature>
<evidence type="ECO:0000313" key="4">
    <source>
        <dbReference type="EMBL" id="MBE1524398.1"/>
    </source>
</evidence>
<feature type="transmembrane region" description="Helical" evidence="2">
    <location>
        <begin position="468"/>
        <end position="491"/>
    </location>
</feature>
<feature type="transmembrane region" description="Helical" evidence="2">
    <location>
        <begin position="107"/>
        <end position="133"/>
    </location>
</feature>
<feature type="transmembrane region" description="Helical" evidence="2">
    <location>
        <begin position="12"/>
        <end position="37"/>
    </location>
</feature>
<dbReference type="Pfam" id="PF01970">
    <property type="entry name" value="TctA"/>
    <property type="match status" value="1"/>
</dbReference>
<protein>
    <submittedName>
        <fullName evidence="4">TctA family transporter</fullName>
    </submittedName>
</protein>
<evidence type="ECO:0000256" key="1">
    <source>
        <dbReference type="SAM" id="MobiDB-lite"/>
    </source>
</evidence>
<reference evidence="4 5" key="1">
    <citation type="submission" date="2020-10" db="EMBL/GenBank/DDBJ databases">
        <title>Sequencing the genomes of 1000 actinobacteria strains.</title>
        <authorList>
            <person name="Klenk H.-P."/>
        </authorList>
    </citation>
    <scope>NUCLEOTIDE SEQUENCE [LARGE SCALE GENOMIC DNA]</scope>
    <source>
        <strain evidence="4 5">DSM 15666</strain>
    </source>
</reference>
<dbReference type="RefSeq" id="WP_192595419.1">
    <property type="nucleotide sequence ID" value="NZ_BAAALJ010000002.1"/>
</dbReference>